<dbReference type="Pfam" id="PF24545">
    <property type="entry name" value="Ig_TPPC8_1st"/>
    <property type="match status" value="1"/>
</dbReference>
<evidence type="ECO:0000259" key="1">
    <source>
        <dbReference type="Pfam" id="PF24542"/>
    </source>
</evidence>
<dbReference type="InterPro" id="IPR024420">
    <property type="entry name" value="TRAPP_III_complex_Trs85"/>
</dbReference>
<name>A0A6F9DW52_9ASCI</name>
<evidence type="ECO:0000259" key="2">
    <source>
        <dbReference type="Pfam" id="PF24544"/>
    </source>
</evidence>
<accession>A0A6F9DW52</accession>
<evidence type="ECO:0000259" key="3">
    <source>
        <dbReference type="Pfam" id="PF24545"/>
    </source>
</evidence>
<feature type="domain" description="TPPC8 C-terminal Ig-like" evidence="1">
    <location>
        <begin position="1126"/>
        <end position="1224"/>
    </location>
</feature>
<dbReference type="InterPro" id="IPR057651">
    <property type="entry name" value="Ig_TPPC8_C"/>
</dbReference>
<proteinExistence type="evidence at transcript level"/>
<dbReference type="PANTHER" id="PTHR12975:SF6">
    <property type="entry name" value="TRAFFICKING PROTEIN PARTICLE COMPLEX SUBUNIT 8"/>
    <property type="match status" value="1"/>
</dbReference>
<gene>
    <name evidence="4" type="primary">Trappc8</name>
</gene>
<sequence length="1255" mass="140012">MSQCAQSSDNFIKGLFSPHVAVLCSQDAEIISQRNNLSFTELIQPFCAINSEIQVHDPSNQAYIIKDLHITMCDLRCNVPDQNAIKQLLSSVVAEKSSGFDNSQPITIKSDKYNVSVNMSCPWFDAYRETVTSLAQPKLHEFVKHCIACLLVVSSSHPEPLEEFAKLSQQQNYIQHQSNQTHLRWMTPNTLKYYVLLHDNSYADTAKAQKVINDLQAMYGKHACNMLAINSKSTNEEQHLPDPWSRFVNWKIQDKMSDSNGLSMKDETVTNSNDTAQTADLKWVKDLRQSVNITEKGFGCCLTLVDHENLRKFMQEFASQGLVPYMEKTIRVCNEQIASRKAIHKSFFRATRSLFGGNKAASAPALKTLAGGAESQELQTRKLADLFFLCQMYEHAYYYYHSARKDFSNEQAWLHAAGASEMAAFSNFMQPKSQRAYPAHYVDSALDTYSTTCSDDYLSLRCALVSLECLGNKGMYAEAASQLLKLSNDNDDDLKSAMLLEQIAQCFLHTKRPLLRKFAFYVVLAGHRYGKALQKSCALACYKYAFQVYKGCGWSLAEDHINFTIGRHSFNLKQLEDAADSFQSLLVESKQPVSQQALFLHEYLLVSKRKSEAGNTIVAPTVPKVNLPQCMVRSATDDCATKNAVEWPMLTQALIDIAAKEKPNLLIQPPTKTKDQTLFECVVGEQFTVDICVCNPLNVPLALHSATLIYELQLIETSAINSTTVNEVIVAENSEMIISFPVTANAVGEMTIVGVLYKLSIASSSGFNLQTNISNVELTGRQLFTQDGKGGILVKVCPAMPLLKHSIQGFPTTLLGGQIVCAEVSLKNIGKRDLCNLKVAYTSNCHCVFTDVEGTIAHAKHHFLKSSHIHSSVQCLVQNLPDSCCKPEQEMKMKLWFQGSANTESSHVQIMYYYEASEYIKDNMFYRTLCFDGIVKMLPSIEMESTVFWENSQDGAVVSVDVRNKSVATSNEFCVSGVFCDSRTWLLQPIENTVLPTVPLKQELKLCFSVANRCSKENGHQENTTCQQLIFGAEKAELTGVDLSANSIKVKTVTKDGESNTYSNPKHLVVAVEWCFSNDSSRLGQQYLMLQEVSDQQYDLSKLGLGSSSNAALQDNSQSLAALHQLIKWKVMHDTHVENNFSSSRLCIVPVTILVQNLYECEVRVKLDGLDSGQNQIINGPQFLWTSKALSKFLLTPHGSHTISMNACFVLPGVYNLNSFSVWAVPTCIEDKTPLLPQNCQYSCLLTVNDCNTAL</sequence>
<dbReference type="EMBL" id="LR791368">
    <property type="protein sequence ID" value="CAB3267230.1"/>
    <property type="molecule type" value="mRNA"/>
</dbReference>
<feature type="domain" description="TPPC8 second Ig-like" evidence="2">
    <location>
        <begin position="817"/>
        <end position="928"/>
    </location>
</feature>
<organism evidence="4">
    <name type="scientific">Phallusia mammillata</name>
    <dbReference type="NCBI Taxonomy" id="59560"/>
    <lineage>
        <taxon>Eukaryota</taxon>
        <taxon>Metazoa</taxon>
        <taxon>Chordata</taxon>
        <taxon>Tunicata</taxon>
        <taxon>Ascidiacea</taxon>
        <taxon>Phlebobranchia</taxon>
        <taxon>Ascidiidae</taxon>
        <taxon>Phallusia</taxon>
    </lineage>
</organism>
<reference evidence="4" key="1">
    <citation type="submission" date="2020-04" db="EMBL/GenBank/DDBJ databases">
        <authorList>
            <person name="Neveu A P."/>
        </authorList>
    </citation>
    <scope>NUCLEOTIDE SEQUENCE</scope>
    <source>
        <tissue evidence="4">Whole embryo</tissue>
    </source>
</reference>
<feature type="domain" description="TPPC8 first Ig-like" evidence="3">
    <location>
        <begin position="671"/>
        <end position="789"/>
    </location>
</feature>
<protein>
    <submittedName>
        <fullName evidence="4">Trafficking protein particle complex subunit 8-like</fullName>
    </submittedName>
</protein>
<dbReference type="Pfam" id="PF12739">
    <property type="entry name" value="TRAPPC-Trs85"/>
    <property type="match status" value="1"/>
</dbReference>
<dbReference type="Pfam" id="PF24544">
    <property type="entry name" value="Ig_TPPC8_2nd"/>
    <property type="match status" value="1"/>
</dbReference>
<dbReference type="InterPro" id="IPR058538">
    <property type="entry name" value="Ig_TPPC8_2nd"/>
</dbReference>
<dbReference type="GO" id="GO:1990072">
    <property type="term" value="C:TRAPPIII protein complex"/>
    <property type="evidence" value="ECO:0007669"/>
    <property type="project" value="TreeGrafter"/>
</dbReference>
<dbReference type="PANTHER" id="PTHR12975">
    <property type="entry name" value="TRANSPORT PROTEIN TRAPP"/>
    <property type="match status" value="1"/>
</dbReference>
<dbReference type="Pfam" id="PF24542">
    <property type="entry name" value="Ig_TPPC8_C"/>
    <property type="match status" value="1"/>
</dbReference>
<dbReference type="InterPro" id="IPR058541">
    <property type="entry name" value="Ig_TPPC8_1st"/>
</dbReference>
<dbReference type="AlphaFoldDB" id="A0A6F9DW52"/>
<evidence type="ECO:0000313" key="4">
    <source>
        <dbReference type="EMBL" id="CAB3267230.1"/>
    </source>
</evidence>